<keyword evidence="2" id="KW-1185">Reference proteome</keyword>
<name>A0A5M6IT98_9PROT</name>
<evidence type="ECO:0000313" key="1">
    <source>
        <dbReference type="EMBL" id="KAA5611543.1"/>
    </source>
</evidence>
<dbReference type="Proteomes" id="UP000325255">
    <property type="component" value="Unassembled WGS sequence"/>
</dbReference>
<protein>
    <submittedName>
        <fullName evidence="1">Uncharacterized protein</fullName>
    </submittedName>
</protein>
<dbReference type="EMBL" id="VWPK01000019">
    <property type="protein sequence ID" value="KAA5611543.1"/>
    <property type="molecule type" value="Genomic_DNA"/>
</dbReference>
<proteinExistence type="predicted"/>
<sequence length="119" mass="12796">MRDREAARGRNAKGNPPKLMALLHTESVTAIRVDVQQRATVQAFERVTSRTEAAILAARRAGGPVAIGRPALVLPAPEVGLWGAGLPVMCSRRPVERGMPRPFSPPRPAQAIQLELFAA</sequence>
<accession>A0A5M6IT98</accession>
<reference evidence="1 2" key="1">
    <citation type="submission" date="2019-09" db="EMBL/GenBank/DDBJ databases">
        <title>Genome sequence of Rhodovastum atsumiense, a diverse member of the Acetobacteraceae family of non-sulfur purple photosynthetic bacteria.</title>
        <authorList>
            <person name="Meyer T."/>
            <person name="Kyndt J."/>
        </authorList>
    </citation>
    <scope>NUCLEOTIDE SEQUENCE [LARGE SCALE GENOMIC DNA]</scope>
    <source>
        <strain evidence="1 2">DSM 21279</strain>
    </source>
</reference>
<gene>
    <name evidence="1" type="ORF">F1189_13330</name>
</gene>
<organism evidence="1 2">
    <name type="scientific">Rhodovastum atsumiense</name>
    <dbReference type="NCBI Taxonomy" id="504468"/>
    <lineage>
        <taxon>Bacteria</taxon>
        <taxon>Pseudomonadati</taxon>
        <taxon>Pseudomonadota</taxon>
        <taxon>Alphaproteobacteria</taxon>
        <taxon>Acetobacterales</taxon>
        <taxon>Acetobacteraceae</taxon>
        <taxon>Rhodovastum</taxon>
    </lineage>
</organism>
<dbReference type="RefSeq" id="WP_150041318.1">
    <property type="nucleotide sequence ID" value="NZ_OW485606.1"/>
</dbReference>
<comment type="caution">
    <text evidence="1">The sequence shown here is derived from an EMBL/GenBank/DDBJ whole genome shotgun (WGS) entry which is preliminary data.</text>
</comment>
<dbReference type="AlphaFoldDB" id="A0A5M6IT98"/>
<evidence type="ECO:0000313" key="2">
    <source>
        <dbReference type="Proteomes" id="UP000325255"/>
    </source>
</evidence>
<dbReference type="OrthoDB" id="6877177at2"/>